<proteinExistence type="predicted"/>
<dbReference type="AlphaFoldDB" id="I3EK64"/>
<keyword evidence="2" id="KW-1185">Reference proteome</keyword>
<dbReference type="VEuPathDB" id="MicrosporidiaDB:NEQG_00381"/>
<dbReference type="OrthoDB" id="73997at2759"/>
<dbReference type="STRING" id="935791.I3EK64"/>
<name>I3EK64_NEMP3</name>
<dbReference type="Proteomes" id="UP000002872">
    <property type="component" value="Unassembled WGS sequence"/>
</dbReference>
<gene>
    <name evidence="1" type="ORF">NEQG_00381</name>
</gene>
<protein>
    <submittedName>
        <fullName evidence="1">Uncharacterized protein</fullName>
    </submittedName>
</protein>
<dbReference type="EMBL" id="GL870876">
    <property type="protein sequence ID" value="EIJ89611.1"/>
    <property type="molecule type" value="Genomic_DNA"/>
</dbReference>
<evidence type="ECO:0000313" key="2">
    <source>
        <dbReference type="Proteomes" id="UP000002872"/>
    </source>
</evidence>
<sequence length="444" mass="50784">MRKVTESSGLIKRGTENTTKIETPGCILKDNEDLLVETLNSIMSNSHFVIRNIIKNIVKELVGGCLESSLLNNVNWSVHNRTSITLSMKSVRLSASEGDIFLLNDKKSGDKITKLLLLADHMQYAKMLQEVDFTSVGARNIRILSSKLSNAIRREIFAILVEHGSLNCVFFTDACSVIPEDMHEKCIGTKNENVRVEYFESLLKDQATVESRLGKIVRWLQYNQILMANENQKRVRLLFYTVVKAMRYKVVTKYKYLVENQLEDNKNQKSMVLFKEIIEIVLGMAESTNYCRVLQGLHYLKVLIETKDVQDHVPEKRFKEIILNALTETHKEVREISASFKMDITAKQIDSAVKSTQNSELHGMALLLADNITEKNRDVIQQIMKNALERIQNAQDLSNVHKDIHVLWSVFNALPADRIFLEGNRINPAHIVETKKESHLVCRV</sequence>
<dbReference type="HOGENOM" id="CLU_035258_0_0_1"/>
<accession>I3EK64</accession>
<reference evidence="1" key="1">
    <citation type="submission" date="2011-01" db="EMBL/GenBank/DDBJ databases">
        <title>The Genome Sequence of Nematocida parisii strain ERTm3.</title>
        <authorList>
            <consortium name="The Broad Institute Genome Sequencing Platform"/>
            <consortium name="The Broad Institute Genome Sequencing Center for Infectious Disease"/>
            <person name="Cuomo C."/>
            <person name="Troemel E."/>
            <person name="Young S.K."/>
            <person name="Zeng Q."/>
            <person name="Gargeya S."/>
            <person name="Fitzgerald M."/>
            <person name="Haas B."/>
            <person name="Abouelleil A."/>
            <person name="Alvarado L."/>
            <person name="Arachchi H.M."/>
            <person name="Berlin A."/>
            <person name="Chapman S.B."/>
            <person name="Gearin G."/>
            <person name="Goldberg J."/>
            <person name="Griggs A."/>
            <person name="Gujja S."/>
            <person name="Hansen M."/>
            <person name="Heiman D."/>
            <person name="Howarth C."/>
            <person name="Larimer J."/>
            <person name="Lui A."/>
            <person name="MacDonald P.J.P."/>
            <person name="McCowen C."/>
            <person name="Montmayeur A."/>
            <person name="Murphy C."/>
            <person name="Neiman D."/>
            <person name="Pearson M."/>
            <person name="Priest M."/>
            <person name="Roberts A."/>
            <person name="Saif S."/>
            <person name="Shea T."/>
            <person name="Sisk P."/>
            <person name="Stolte C."/>
            <person name="Sykes S."/>
            <person name="Wortman J."/>
            <person name="Nusbaum C."/>
            <person name="Birren B."/>
        </authorList>
    </citation>
    <scope>NUCLEOTIDE SEQUENCE</scope>
    <source>
        <strain evidence="1">ERTm3</strain>
    </source>
</reference>
<organism evidence="1 2">
    <name type="scientific">Nematocida parisii (strain ERTm3)</name>
    <name type="common">Nematode killer fungus</name>
    <dbReference type="NCBI Taxonomy" id="935791"/>
    <lineage>
        <taxon>Eukaryota</taxon>
        <taxon>Fungi</taxon>
        <taxon>Fungi incertae sedis</taxon>
        <taxon>Microsporidia</taxon>
        <taxon>Nematocida</taxon>
    </lineage>
</organism>
<evidence type="ECO:0000313" key="1">
    <source>
        <dbReference type="EMBL" id="EIJ89611.1"/>
    </source>
</evidence>
<dbReference type="InParanoid" id="I3EK64"/>